<comment type="caution">
    <text evidence="2">The sequence shown here is derived from an EMBL/GenBank/DDBJ whole genome shotgun (WGS) entry which is preliminary data.</text>
</comment>
<feature type="non-terminal residue" evidence="2">
    <location>
        <position position="1"/>
    </location>
</feature>
<keyword evidence="3" id="KW-1185">Reference proteome</keyword>
<gene>
    <name evidence="2" type="ORF">ACFQ11_19930</name>
</gene>
<dbReference type="Proteomes" id="UP001596972">
    <property type="component" value="Unassembled WGS sequence"/>
</dbReference>
<protein>
    <submittedName>
        <fullName evidence="2">Uncharacterized protein</fullName>
    </submittedName>
</protein>
<name>A0ABW3ES79_9ACTN</name>
<accession>A0ABW3ES79</accession>
<evidence type="ECO:0000313" key="2">
    <source>
        <dbReference type="EMBL" id="MFD0902680.1"/>
    </source>
</evidence>
<dbReference type="EMBL" id="JBHTJA010000040">
    <property type="protein sequence ID" value="MFD0902680.1"/>
    <property type="molecule type" value="Genomic_DNA"/>
</dbReference>
<proteinExistence type="predicted"/>
<organism evidence="2 3">
    <name type="scientific">Actinomadura sediminis</name>
    <dbReference type="NCBI Taxonomy" id="1038904"/>
    <lineage>
        <taxon>Bacteria</taxon>
        <taxon>Bacillati</taxon>
        <taxon>Actinomycetota</taxon>
        <taxon>Actinomycetes</taxon>
        <taxon>Streptosporangiales</taxon>
        <taxon>Thermomonosporaceae</taxon>
        <taxon>Actinomadura</taxon>
    </lineage>
</organism>
<feature type="region of interest" description="Disordered" evidence="1">
    <location>
        <begin position="1"/>
        <end position="32"/>
    </location>
</feature>
<evidence type="ECO:0000313" key="3">
    <source>
        <dbReference type="Proteomes" id="UP001596972"/>
    </source>
</evidence>
<sequence length="156" mass="16181">GTPAPGGLTSRGAGDIGGHPDRRTAQRAAEGDARALRAAFEDGAPVPAPVWTRLTAGADDPDYTARLYERLGPAGAARLLAGAAGDEARLRAIRESLGMASNEIRMDVGWLRAFLAEAGRADVRPVAVRVIAGADWSARTREAVGKLDLATSRPAS</sequence>
<reference evidence="3" key="1">
    <citation type="journal article" date="2019" name="Int. J. Syst. Evol. Microbiol.">
        <title>The Global Catalogue of Microorganisms (GCM) 10K type strain sequencing project: providing services to taxonomists for standard genome sequencing and annotation.</title>
        <authorList>
            <consortium name="The Broad Institute Genomics Platform"/>
            <consortium name="The Broad Institute Genome Sequencing Center for Infectious Disease"/>
            <person name="Wu L."/>
            <person name="Ma J."/>
        </authorList>
    </citation>
    <scope>NUCLEOTIDE SEQUENCE [LARGE SCALE GENOMIC DNA]</scope>
    <source>
        <strain evidence="3">JCM 31202</strain>
    </source>
</reference>
<feature type="compositionally biased region" description="Basic and acidic residues" evidence="1">
    <location>
        <begin position="18"/>
        <end position="32"/>
    </location>
</feature>
<dbReference type="RefSeq" id="WP_378300704.1">
    <property type="nucleotide sequence ID" value="NZ_JBHTJA010000040.1"/>
</dbReference>
<evidence type="ECO:0000256" key="1">
    <source>
        <dbReference type="SAM" id="MobiDB-lite"/>
    </source>
</evidence>